<keyword evidence="2" id="KW-1185">Reference proteome</keyword>
<reference evidence="1" key="2">
    <citation type="journal article" date="2023" name="Int. J. Mol. Sci.">
        <title>De Novo Assembly and Annotation of 11 Diverse Shrub Willow (Salix) Genomes Reveals Novel Gene Organization in Sex-Linked Regions.</title>
        <authorList>
            <person name="Hyden B."/>
            <person name="Feng K."/>
            <person name="Yates T.B."/>
            <person name="Jawdy S."/>
            <person name="Cereghino C."/>
            <person name="Smart L.B."/>
            <person name="Muchero W."/>
        </authorList>
    </citation>
    <scope>NUCLEOTIDE SEQUENCE</scope>
    <source>
        <tissue evidence="1">Shoot tip</tissue>
    </source>
</reference>
<protein>
    <submittedName>
        <fullName evidence="1">Uncharacterized protein</fullName>
    </submittedName>
</protein>
<gene>
    <name evidence="1" type="ORF">OIU74_012396</name>
</gene>
<evidence type="ECO:0000313" key="1">
    <source>
        <dbReference type="EMBL" id="KAJ6701036.1"/>
    </source>
</evidence>
<dbReference type="AlphaFoldDB" id="A0A9Q0Q710"/>
<accession>A0A9Q0Q710</accession>
<comment type="caution">
    <text evidence="1">The sequence shown here is derived from an EMBL/GenBank/DDBJ whole genome shotgun (WGS) entry which is preliminary data.</text>
</comment>
<organism evidence="1 2">
    <name type="scientific">Salix koriyanagi</name>
    <dbReference type="NCBI Taxonomy" id="2511006"/>
    <lineage>
        <taxon>Eukaryota</taxon>
        <taxon>Viridiplantae</taxon>
        <taxon>Streptophyta</taxon>
        <taxon>Embryophyta</taxon>
        <taxon>Tracheophyta</taxon>
        <taxon>Spermatophyta</taxon>
        <taxon>Magnoliopsida</taxon>
        <taxon>eudicotyledons</taxon>
        <taxon>Gunneridae</taxon>
        <taxon>Pentapetalae</taxon>
        <taxon>rosids</taxon>
        <taxon>fabids</taxon>
        <taxon>Malpighiales</taxon>
        <taxon>Salicaceae</taxon>
        <taxon>Saliceae</taxon>
        <taxon>Salix</taxon>
    </lineage>
</organism>
<proteinExistence type="predicted"/>
<dbReference type="Proteomes" id="UP001151752">
    <property type="component" value="Chromosome 1"/>
</dbReference>
<evidence type="ECO:0000313" key="2">
    <source>
        <dbReference type="Proteomes" id="UP001151752"/>
    </source>
</evidence>
<name>A0A9Q0Q710_9ROSI</name>
<dbReference type="EMBL" id="JAPFFM010000016">
    <property type="protein sequence ID" value="KAJ6701036.1"/>
    <property type="molecule type" value="Genomic_DNA"/>
</dbReference>
<reference evidence="1" key="1">
    <citation type="submission" date="2022-11" db="EMBL/GenBank/DDBJ databases">
        <authorList>
            <person name="Hyden B.L."/>
            <person name="Feng K."/>
            <person name="Yates T."/>
            <person name="Jawdy S."/>
            <person name="Smart L.B."/>
            <person name="Muchero W."/>
        </authorList>
    </citation>
    <scope>NUCLEOTIDE SEQUENCE</scope>
    <source>
        <tissue evidence="1">Shoot tip</tissue>
    </source>
</reference>
<sequence>MYATGARFLGILFNTALLNGDPNYDLYLASAVAVLKPNEAAFEKEIEGLPSTRPVGDLPPELHCPL</sequence>